<dbReference type="WBParaSite" id="JU765_v2.g8628.t1">
    <property type="protein sequence ID" value="JU765_v2.g8628.t1"/>
    <property type="gene ID" value="JU765_v2.g8628"/>
</dbReference>
<accession>A0AC34RN81</accession>
<reference evidence="2" key="1">
    <citation type="submission" date="2022-11" db="UniProtKB">
        <authorList>
            <consortium name="WormBaseParasite"/>
        </authorList>
    </citation>
    <scope>IDENTIFICATION</scope>
</reference>
<organism evidence="1 2">
    <name type="scientific">Panagrolaimus sp. JU765</name>
    <dbReference type="NCBI Taxonomy" id="591449"/>
    <lineage>
        <taxon>Eukaryota</taxon>
        <taxon>Metazoa</taxon>
        <taxon>Ecdysozoa</taxon>
        <taxon>Nematoda</taxon>
        <taxon>Chromadorea</taxon>
        <taxon>Rhabditida</taxon>
        <taxon>Tylenchina</taxon>
        <taxon>Panagrolaimomorpha</taxon>
        <taxon>Panagrolaimoidea</taxon>
        <taxon>Panagrolaimidae</taxon>
        <taxon>Panagrolaimus</taxon>
    </lineage>
</organism>
<dbReference type="Proteomes" id="UP000887576">
    <property type="component" value="Unplaced"/>
</dbReference>
<protein>
    <submittedName>
        <fullName evidence="2">Uncharacterized protein</fullName>
    </submittedName>
</protein>
<evidence type="ECO:0000313" key="2">
    <source>
        <dbReference type="WBParaSite" id="JU765_v2.g8628.t1"/>
    </source>
</evidence>
<proteinExistence type="predicted"/>
<name>A0AC34RN81_9BILA</name>
<sequence>MKREPTLKPIPECPDSDKDQESAEVKKKRGPVKVATIKLIKPVLESKKSAERIEEDETLNSVDADMPELALPSYCLPEGEFEDPDPLGNDDHEKNP</sequence>
<evidence type="ECO:0000313" key="1">
    <source>
        <dbReference type="Proteomes" id="UP000887576"/>
    </source>
</evidence>